<evidence type="ECO:0000313" key="2">
    <source>
        <dbReference type="EMBL" id="TWT92560.1"/>
    </source>
</evidence>
<proteinExistence type="predicted"/>
<dbReference type="OrthoDB" id="241985at2"/>
<dbReference type="InterPro" id="IPR013320">
    <property type="entry name" value="ConA-like_dom_sf"/>
</dbReference>
<accession>A0A5C5ZZR4</accession>
<dbReference type="Proteomes" id="UP000316213">
    <property type="component" value="Unassembled WGS sequence"/>
</dbReference>
<name>A0A5C5ZZR4_9BACT</name>
<dbReference type="SUPFAM" id="SSF49899">
    <property type="entry name" value="Concanavalin A-like lectins/glucanases"/>
    <property type="match status" value="1"/>
</dbReference>
<keyword evidence="3" id="KW-1185">Reference proteome</keyword>
<evidence type="ECO:0000313" key="3">
    <source>
        <dbReference type="Proteomes" id="UP000316213"/>
    </source>
</evidence>
<keyword evidence="1" id="KW-0732">Signal</keyword>
<evidence type="ECO:0000256" key="1">
    <source>
        <dbReference type="SAM" id="SignalP"/>
    </source>
</evidence>
<dbReference type="RefSeq" id="WP_146580201.1">
    <property type="nucleotide sequence ID" value="NZ_SJPM01000011.1"/>
</dbReference>
<comment type="caution">
    <text evidence="2">The sequence shown here is derived from an EMBL/GenBank/DDBJ whole genome shotgun (WGS) entry which is preliminary data.</text>
</comment>
<sequence length="588" mass="66105" precursor="true">MRIHAGHTLTLAWVILLTTSLECHADTHTWDGKYETTSIDVTVVYFVPSDRQPLTDWRDRVDYYCQRIEKFHAREFQGESKLRTLIHPEPLVSQLSTSQLRSGDANAIYYRTLQETDRRIGFAQDKTDAFPILLVLSEINWRPLDDFYRLAPTEGGFEFEGNLHDGQHFPGAASGGSRASYRADRGVGWGLVSADGWRVPYRGSDCVVYHEGCGHTVGLPHPEPGNGSVMSMGQYRGWISESWLDKEQKSRLGWEPLDLTVDPQTRLFSEFRALPEPIVPSPGEKVVLNLDWPDDATLKSIRVRYQTDINGPWIDAPQEQQAMLPETVTLGSFERPTPVSYRINVTMQDGTSEELWGYFQVRLNDQPPRPTSRFEDWIVQDGVGSNAAGSNAADSTEVVKAWPDEEIDLLKQTDPAQCWTVGDWTSRDGTLVSPKRYGARLELPFTPSGEYRLTLIVEPLDSPNGLILGHQLAGKRFATLLNYSVGDEHRSAIENVDGRNVGNETTFTGSLFRQGQLSQVIVTVRKNRVSVLVDGRTIVNWQGKADQLSLSDYWATPNPSALLVGAYDCSFRFHRITLEPLENRGGDF</sequence>
<feature type="signal peptide" evidence="1">
    <location>
        <begin position="1"/>
        <end position="25"/>
    </location>
</feature>
<dbReference type="EMBL" id="SJPM01000011">
    <property type="protein sequence ID" value="TWT92560.1"/>
    <property type="molecule type" value="Genomic_DNA"/>
</dbReference>
<feature type="chain" id="PRO_5022918311" evidence="1">
    <location>
        <begin position="26"/>
        <end position="588"/>
    </location>
</feature>
<dbReference type="AlphaFoldDB" id="A0A5C5ZZR4"/>
<gene>
    <name evidence="2" type="ORF">Pla100_45780</name>
</gene>
<organism evidence="2 3">
    <name type="scientific">Neorhodopirellula pilleata</name>
    <dbReference type="NCBI Taxonomy" id="2714738"/>
    <lineage>
        <taxon>Bacteria</taxon>
        <taxon>Pseudomonadati</taxon>
        <taxon>Planctomycetota</taxon>
        <taxon>Planctomycetia</taxon>
        <taxon>Pirellulales</taxon>
        <taxon>Pirellulaceae</taxon>
        <taxon>Neorhodopirellula</taxon>
    </lineage>
</organism>
<reference evidence="2 3" key="1">
    <citation type="submission" date="2019-02" db="EMBL/GenBank/DDBJ databases">
        <title>Deep-cultivation of Planctomycetes and their phenomic and genomic characterization uncovers novel biology.</title>
        <authorList>
            <person name="Wiegand S."/>
            <person name="Jogler M."/>
            <person name="Boedeker C."/>
            <person name="Pinto D."/>
            <person name="Vollmers J."/>
            <person name="Rivas-Marin E."/>
            <person name="Kohn T."/>
            <person name="Peeters S.H."/>
            <person name="Heuer A."/>
            <person name="Rast P."/>
            <person name="Oberbeckmann S."/>
            <person name="Bunk B."/>
            <person name="Jeske O."/>
            <person name="Meyerdierks A."/>
            <person name="Storesund J.E."/>
            <person name="Kallscheuer N."/>
            <person name="Luecker S."/>
            <person name="Lage O.M."/>
            <person name="Pohl T."/>
            <person name="Merkel B.J."/>
            <person name="Hornburger P."/>
            <person name="Mueller R.-W."/>
            <person name="Bruemmer F."/>
            <person name="Labrenz M."/>
            <person name="Spormann A.M."/>
            <person name="Op Den Camp H."/>
            <person name="Overmann J."/>
            <person name="Amann R."/>
            <person name="Jetten M.S.M."/>
            <person name="Mascher T."/>
            <person name="Medema M.H."/>
            <person name="Devos D.P."/>
            <person name="Kaster A.-K."/>
            <person name="Ovreas L."/>
            <person name="Rohde M."/>
            <person name="Galperin M.Y."/>
            <person name="Jogler C."/>
        </authorList>
    </citation>
    <scope>NUCLEOTIDE SEQUENCE [LARGE SCALE GENOMIC DNA]</scope>
    <source>
        <strain evidence="2 3">Pla100</strain>
    </source>
</reference>
<protein>
    <submittedName>
        <fullName evidence="2">Uncharacterized protein</fullName>
    </submittedName>
</protein>